<evidence type="ECO:0000259" key="11">
    <source>
        <dbReference type="Pfam" id="PF00394"/>
    </source>
</evidence>
<dbReference type="PROSITE" id="PS51318">
    <property type="entry name" value="TAT"/>
    <property type="match status" value="1"/>
</dbReference>
<dbReference type="RefSeq" id="WP_387405440.1">
    <property type="nucleotide sequence ID" value="NZ_JBIAQY010000010.1"/>
</dbReference>
<evidence type="ECO:0000256" key="10">
    <source>
        <dbReference type="SAM" id="SignalP"/>
    </source>
</evidence>
<feature type="signal peptide" evidence="10">
    <location>
        <begin position="1"/>
        <end position="22"/>
    </location>
</feature>
<evidence type="ECO:0000313" key="15">
    <source>
        <dbReference type="Proteomes" id="UP001601992"/>
    </source>
</evidence>
<dbReference type="InterPro" id="IPR002355">
    <property type="entry name" value="Cu_oxidase_Cu_BS"/>
</dbReference>
<dbReference type="EC" id="1.16.3.4" evidence="5"/>
<evidence type="ECO:0000313" key="14">
    <source>
        <dbReference type="EMBL" id="MFF3571561.1"/>
    </source>
</evidence>
<keyword evidence="3" id="KW-0479">Metal-binding</keyword>
<dbReference type="InterPro" id="IPR001117">
    <property type="entry name" value="Cu-oxidase_2nd"/>
</dbReference>
<organism evidence="14 15">
    <name type="scientific">Nocardia jiangxiensis</name>
    <dbReference type="NCBI Taxonomy" id="282685"/>
    <lineage>
        <taxon>Bacteria</taxon>
        <taxon>Bacillati</taxon>
        <taxon>Actinomycetota</taxon>
        <taxon>Actinomycetes</taxon>
        <taxon>Mycobacteriales</taxon>
        <taxon>Nocardiaceae</taxon>
        <taxon>Nocardia</taxon>
    </lineage>
</organism>
<keyword evidence="10" id="KW-0732">Signal</keyword>
<evidence type="ECO:0000256" key="1">
    <source>
        <dbReference type="ARBA" id="ARBA00010609"/>
    </source>
</evidence>
<evidence type="ECO:0000256" key="5">
    <source>
        <dbReference type="ARBA" id="ARBA00038978"/>
    </source>
</evidence>
<evidence type="ECO:0000259" key="12">
    <source>
        <dbReference type="Pfam" id="PF07731"/>
    </source>
</evidence>
<dbReference type="Proteomes" id="UP001601992">
    <property type="component" value="Unassembled WGS sequence"/>
</dbReference>
<dbReference type="InterPro" id="IPR006311">
    <property type="entry name" value="TAT_signal"/>
</dbReference>
<dbReference type="InterPro" id="IPR011707">
    <property type="entry name" value="Cu-oxidase-like_N"/>
</dbReference>
<dbReference type="Pfam" id="PF07732">
    <property type="entry name" value="Cu-oxidase_3"/>
    <property type="match status" value="1"/>
</dbReference>
<evidence type="ECO:0000256" key="6">
    <source>
        <dbReference type="ARBA" id="ARBA00041027"/>
    </source>
</evidence>
<comment type="catalytic activity">
    <reaction evidence="9">
        <text>4 Cu(+) + O2 + 4 H(+) = 4 Cu(2+) + 2 H2O</text>
        <dbReference type="Rhea" id="RHEA:30083"/>
        <dbReference type="ChEBI" id="CHEBI:15377"/>
        <dbReference type="ChEBI" id="CHEBI:15378"/>
        <dbReference type="ChEBI" id="CHEBI:15379"/>
        <dbReference type="ChEBI" id="CHEBI:29036"/>
        <dbReference type="ChEBI" id="CHEBI:49552"/>
        <dbReference type="EC" id="1.16.3.4"/>
    </reaction>
    <physiologicalReaction direction="left-to-right" evidence="9">
        <dbReference type="Rhea" id="RHEA:30084"/>
    </physiologicalReaction>
</comment>
<feature type="domain" description="Plastocyanin-like" evidence="11">
    <location>
        <begin position="275"/>
        <end position="343"/>
    </location>
</feature>
<keyword evidence="4" id="KW-0560">Oxidoreductase</keyword>
<comment type="caution">
    <text evidence="14">The sequence shown here is derived from an EMBL/GenBank/DDBJ whole genome shotgun (WGS) entry which is preliminary data.</text>
</comment>
<dbReference type="InterPro" id="IPR008972">
    <property type="entry name" value="Cupredoxin"/>
</dbReference>
<evidence type="ECO:0000259" key="13">
    <source>
        <dbReference type="Pfam" id="PF07732"/>
    </source>
</evidence>
<keyword evidence="15" id="KW-1185">Reference proteome</keyword>
<evidence type="ECO:0000256" key="7">
    <source>
        <dbReference type="ARBA" id="ARBA00042896"/>
    </source>
</evidence>
<dbReference type="Gene3D" id="2.60.40.420">
    <property type="entry name" value="Cupredoxins - blue copper proteins"/>
    <property type="match status" value="4"/>
</dbReference>
<dbReference type="InterPro" id="IPR045087">
    <property type="entry name" value="Cu-oxidase_fam"/>
</dbReference>
<proteinExistence type="inferred from homology"/>
<evidence type="ECO:0000256" key="8">
    <source>
        <dbReference type="ARBA" id="ARBA00043090"/>
    </source>
</evidence>
<sequence length="529" mass="58339">MNLVLSRRSLFRIAAAVGVAGAAGAWQLAADSPDDRLHLTSSARLPEPFTLPLRVPRALAPIRRDATTDYHRIVQRRANAVILPGYSTPIWGYQGIFPGPLLVSSRSRRTVVSHRNELPVPVVVHLHGGHVPEASDGYPTDLLLPVDATSAHEHMMDSDPLAHTMIGERDYIYPAGQPAATLWYHDHRMDFTGPSVWRGLAGVHLVVDEAEQRLGLPSGERDLPLLITDRAFDATGAFLYPAMDPTALHTPGVTGKFGRGVLGDVILVNGVPWPVHRASTARYRLRLINGSNARVYRLRVEMPLGDGHFVQIGSDGGLLDRPRRVDALTIAPGERYEVILDLSGCAVGDRVTIHNDLGDGITTRVMRFEVTERIADSSRVPDRLNEITPLDRRAAVTTRRFDFRRGDSGSMSGWLINGHPYDPREPIARPRLGDVEIWQLSTDLDHPIHLHLEQFQVLSRNGGQPLATDAGWKDTVYLGASELAEIAVRFTDYPGRYVLHCHNLEHEDMAMMATFTTHDRSSSDGIAAG</sequence>
<dbReference type="InterPro" id="IPR011706">
    <property type="entry name" value="Cu-oxidase_C"/>
</dbReference>
<evidence type="ECO:0000256" key="3">
    <source>
        <dbReference type="ARBA" id="ARBA00022723"/>
    </source>
</evidence>
<dbReference type="PANTHER" id="PTHR48267:SF1">
    <property type="entry name" value="BILIRUBIN OXIDASE"/>
    <property type="match status" value="1"/>
</dbReference>
<protein>
    <recommendedName>
        <fullName evidence="6">Multicopper oxidase CueO</fullName>
        <ecNumber evidence="5">1.16.3.4</ecNumber>
    </recommendedName>
    <alternativeName>
        <fullName evidence="7">Copper efflux oxidase</fullName>
    </alternativeName>
    <alternativeName>
        <fullName evidence="8">Cuprous oxidase</fullName>
    </alternativeName>
</protein>
<comment type="subunit">
    <text evidence="2">Monomer.</text>
</comment>
<evidence type="ECO:0000256" key="9">
    <source>
        <dbReference type="ARBA" id="ARBA00048092"/>
    </source>
</evidence>
<dbReference type="SUPFAM" id="SSF49503">
    <property type="entry name" value="Cupredoxins"/>
    <property type="match status" value="3"/>
</dbReference>
<accession>A0ABW6S5I5</accession>
<name>A0ABW6S5I5_9NOCA</name>
<comment type="similarity">
    <text evidence="1">Belongs to the multicopper oxidase family.</text>
</comment>
<dbReference type="Pfam" id="PF07731">
    <property type="entry name" value="Cu-oxidase_2"/>
    <property type="match status" value="1"/>
</dbReference>
<reference evidence="14 15" key="1">
    <citation type="submission" date="2024-10" db="EMBL/GenBank/DDBJ databases">
        <title>The Natural Products Discovery Center: Release of the First 8490 Sequenced Strains for Exploring Actinobacteria Biosynthetic Diversity.</title>
        <authorList>
            <person name="Kalkreuter E."/>
            <person name="Kautsar S.A."/>
            <person name="Yang D."/>
            <person name="Bader C.D."/>
            <person name="Teijaro C.N."/>
            <person name="Fluegel L."/>
            <person name="Davis C.M."/>
            <person name="Simpson J.R."/>
            <person name="Lauterbach L."/>
            <person name="Steele A.D."/>
            <person name="Gui C."/>
            <person name="Meng S."/>
            <person name="Li G."/>
            <person name="Viehrig K."/>
            <person name="Ye F."/>
            <person name="Su P."/>
            <person name="Kiefer A.F."/>
            <person name="Nichols A."/>
            <person name="Cepeda A.J."/>
            <person name="Yan W."/>
            <person name="Fan B."/>
            <person name="Jiang Y."/>
            <person name="Adhikari A."/>
            <person name="Zheng C.-J."/>
            <person name="Schuster L."/>
            <person name="Cowan T.M."/>
            <person name="Smanski M.J."/>
            <person name="Chevrette M.G."/>
            <person name="De Carvalho L.P.S."/>
            <person name="Shen B."/>
        </authorList>
    </citation>
    <scope>NUCLEOTIDE SEQUENCE [LARGE SCALE GENOMIC DNA]</scope>
    <source>
        <strain evidence="14 15">NPDC002593</strain>
    </source>
</reference>
<evidence type="ECO:0000256" key="4">
    <source>
        <dbReference type="ARBA" id="ARBA00023002"/>
    </source>
</evidence>
<dbReference type="PANTHER" id="PTHR48267">
    <property type="entry name" value="CUPREDOXIN SUPERFAMILY PROTEIN"/>
    <property type="match status" value="1"/>
</dbReference>
<feature type="chain" id="PRO_5046283407" description="Multicopper oxidase CueO" evidence="10">
    <location>
        <begin position="23"/>
        <end position="529"/>
    </location>
</feature>
<dbReference type="EMBL" id="JBIAQY010000010">
    <property type="protein sequence ID" value="MFF3571561.1"/>
    <property type="molecule type" value="Genomic_DNA"/>
</dbReference>
<dbReference type="PROSITE" id="PS00080">
    <property type="entry name" value="MULTICOPPER_OXIDASE2"/>
    <property type="match status" value="1"/>
</dbReference>
<dbReference type="Pfam" id="PF00394">
    <property type="entry name" value="Cu-oxidase"/>
    <property type="match status" value="1"/>
</dbReference>
<feature type="domain" description="Plastocyanin-like" evidence="12">
    <location>
        <begin position="410"/>
        <end position="519"/>
    </location>
</feature>
<evidence type="ECO:0000256" key="2">
    <source>
        <dbReference type="ARBA" id="ARBA00011245"/>
    </source>
</evidence>
<gene>
    <name evidence="14" type="ORF">ACFYXQ_27655</name>
</gene>
<feature type="domain" description="Plastocyanin-like" evidence="13">
    <location>
        <begin position="81"/>
        <end position="209"/>
    </location>
</feature>